<evidence type="ECO:0000256" key="1">
    <source>
        <dbReference type="SAM" id="MobiDB-lite"/>
    </source>
</evidence>
<feature type="compositionally biased region" description="Polar residues" evidence="1">
    <location>
        <begin position="411"/>
        <end position="421"/>
    </location>
</feature>
<dbReference type="GeneID" id="36590712"/>
<proteinExistence type="predicted"/>
<sequence>MDPSETSEEKALRLERRKEQAEKERSQADTLKNKSTAMLLMKAAIFEEHEEERLNAVSLNNQCVWKSPLAPIENDPLAALEESRLIRPSSPMPGAANLSLSSLLFDRMNFGCNNGGSQKKADGRKAFIASSEKKKKPGQLFIQPRKKKEVPDKLSLNRPNAGKDQVPTSLPEEGKPDEASNAESSISLPSSNPEAIQSTEPKNCFPNIDDAKTGLISASPVHQISNSKPRTRLISLSELRELAAKSPFEVGPSDFKPKSKSLFSPIPTASNAVDSQPAAASQTFIASFSNPEASTSTPTLDVDDLEGLIIGDRGTSSREWWNVPVHKTKNPYGTNFDKEKMSELISDVVAEGPPPAWSHFSTPREPVKQRVTRDFSTNTKDTKDAGVLRTSLSEVSDYGSHLEIAGFCSPITKNSDTSTNGDRADSLNLGPSQ</sequence>
<dbReference type="RefSeq" id="XP_024740781.1">
    <property type="nucleotide sequence ID" value="XM_024882635.1"/>
</dbReference>
<feature type="region of interest" description="Disordered" evidence="1">
    <location>
        <begin position="114"/>
        <end position="202"/>
    </location>
</feature>
<dbReference type="Proteomes" id="UP000235371">
    <property type="component" value="Unassembled WGS sequence"/>
</dbReference>
<protein>
    <submittedName>
        <fullName evidence="2">Uncharacterized protein</fullName>
    </submittedName>
</protein>
<accession>A0A2J6TLK0</accession>
<evidence type="ECO:0000313" key="2">
    <source>
        <dbReference type="EMBL" id="PMD63877.1"/>
    </source>
</evidence>
<feature type="compositionally biased region" description="Basic and acidic residues" evidence="1">
    <location>
        <begin position="7"/>
        <end position="27"/>
    </location>
</feature>
<feature type="region of interest" description="Disordered" evidence="1">
    <location>
        <begin position="409"/>
        <end position="433"/>
    </location>
</feature>
<reference evidence="2 3" key="1">
    <citation type="submission" date="2016-04" db="EMBL/GenBank/DDBJ databases">
        <title>A degradative enzymes factory behind the ericoid mycorrhizal symbiosis.</title>
        <authorList>
            <consortium name="DOE Joint Genome Institute"/>
            <person name="Martino E."/>
            <person name="Morin E."/>
            <person name="Grelet G."/>
            <person name="Kuo A."/>
            <person name="Kohler A."/>
            <person name="Daghino S."/>
            <person name="Barry K."/>
            <person name="Choi C."/>
            <person name="Cichocki N."/>
            <person name="Clum A."/>
            <person name="Copeland A."/>
            <person name="Hainaut M."/>
            <person name="Haridas S."/>
            <person name="Labutti K."/>
            <person name="Lindquist E."/>
            <person name="Lipzen A."/>
            <person name="Khouja H.-R."/>
            <person name="Murat C."/>
            <person name="Ohm R."/>
            <person name="Olson A."/>
            <person name="Spatafora J."/>
            <person name="Veneault-Fourrey C."/>
            <person name="Henrissat B."/>
            <person name="Grigoriev I."/>
            <person name="Martin F."/>
            <person name="Perotto S."/>
        </authorList>
    </citation>
    <scope>NUCLEOTIDE SEQUENCE [LARGE SCALE GENOMIC DNA]</scope>
    <source>
        <strain evidence="2 3">E</strain>
    </source>
</reference>
<organism evidence="2 3">
    <name type="scientific">Hyaloscypha bicolor E</name>
    <dbReference type="NCBI Taxonomy" id="1095630"/>
    <lineage>
        <taxon>Eukaryota</taxon>
        <taxon>Fungi</taxon>
        <taxon>Dikarya</taxon>
        <taxon>Ascomycota</taxon>
        <taxon>Pezizomycotina</taxon>
        <taxon>Leotiomycetes</taxon>
        <taxon>Helotiales</taxon>
        <taxon>Hyaloscyphaceae</taxon>
        <taxon>Hyaloscypha</taxon>
        <taxon>Hyaloscypha bicolor</taxon>
    </lineage>
</organism>
<gene>
    <name evidence="2" type="ORF">K444DRAFT_626366</name>
</gene>
<dbReference type="AlphaFoldDB" id="A0A2J6TLK0"/>
<keyword evidence="3" id="KW-1185">Reference proteome</keyword>
<feature type="region of interest" description="Disordered" evidence="1">
    <location>
        <begin position="1"/>
        <end position="29"/>
    </location>
</feature>
<dbReference type="InParanoid" id="A0A2J6TLK0"/>
<dbReference type="OrthoDB" id="10427939at2759"/>
<feature type="compositionally biased region" description="Polar residues" evidence="1">
    <location>
        <begin position="181"/>
        <end position="201"/>
    </location>
</feature>
<evidence type="ECO:0000313" key="3">
    <source>
        <dbReference type="Proteomes" id="UP000235371"/>
    </source>
</evidence>
<dbReference type="EMBL" id="KZ613777">
    <property type="protein sequence ID" value="PMD63877.1"/>
    <property type="molecule type" value="Genomic_DNA"/>
</dbReference>
<name>A0A2J6TLK0_9HELO</name>